<reference evidence="2" key="2">
    <citation type="submission" date="2022-01" db="EMBL/GenBank/DDBJ databases">
        <authorList>
            <person name="Yamashiro T."/>
            <person name="Shiraishi A."/>
            <person name="Satake H."/>
            <person name="Nakayama K."/>
        </authorList>
    </citation>
    <scope>NUCLEOTIDE SEQUENCE</scope>
</reference>
<dbReference type="Proteomes" id="UP001151760">
    <property type="component" value="Unassembled WGS sequence"/>
</dbReference>
<dbReference type="EMBL" id="BQNB010019302">
    <property type="protein sequence ID" value="GJT83886.1"/>
    <property type="molecule type" value="Genomic_DNA"/>
</dbReference>
<dbReference type="PANTHER" id="PTHR33223">
    <property type="entry name" value="CCHC-TYPE DOMAIN-CONTAINING PROTEIN"/>
    <property type="match status" value="1"/>
</dbReference>
<evidence type="ECO:0000313" key="3">
    <source>
        <dbReference type="Proteomes" id="UP001151760"/>
    </source>
</evidence>
<feature type="compositionally biased region" description="Basic and acidic residues" evidence="1">
    <location>
        <begin position="117"/>
        <end position="144"/>
    </location>
</feature>
<proteinExistence type="predicted"/>
<feature type="region of interest" description="Disordered" evidence="1">
    <location>
        <begin position="104"/>
        <end position="144"/>
    </location>
</feature>
<sequence length="338" mass="39533">MLGADLTKTRDRLLGDQNMMEDKAKKCKPPEYLTSLYHHLRTPENTPYANHVSISANPNSLINPTFVEANYEALESLLRERRRQMHNEDILTKLEYYIQEYDEEREMEPRPAQFEEAPNRDGTRVERESEGRRPSEQRVEYNENRGEYPLPYGLKMPSYVGSYDGKGDPDNYFHLFEGAIRMQKWEMLVACHMFTNTLKDFAQKWLNNQKAGSIVNYEDLKAKFRSHFSQQLKFTKIHLAVHNIKQRLKTRSLVEFLSTYLPTTYKGLMQKTYTWIEAKEVATNRAPNITRGRVSTGLEKFSLDKTTKGGRQMEAVLIHNRGLTMGFSLIYLRAQEKL</sequence>
<reference evidence="2" key="1">
    <citation type="journal article" date="2022" name="Int. J. Mol. Sci.">
        <title>Draft Genome of Tanacetum Coccineum: Genomic Comparison of Closely Related Tanacetum-Family Plants.</title>
        <authorList>
            <person name="Yamashiro T."/>
            <person name="Shiraishi A."/>
            <person name="Nakayama K."/>
            <person name="Satake H."/>
        </authorList>
    </citation>
    <scope>NUCLEOTIDE SEQUENCE</scope>
</reference>
<protein>
    <recommendedName>
        <fullName evidence="4">Retrotransposon gag domain-containing protein</fullName>
    </recommendedName>
</protein>
<keyword evidence="3" id="KW-1185">Reference proteome</keyword>
<comment type="caution">
    <text evidence="2">The sequence shown here is derived from an EMBL/GenBank/DDBJ whole genome shotgun (WGS) entry which is preliminary data.</text>
</comment>
<accession>A0ABQ5H7L4</accession>
<gene>
    <name evidence="2" type="ORF">Tco_1058228</name>
</gene>
<evidence type="ECO:0000313" key="2">
    <source>
        <dbReference type="EMBL" id="GJT83886.1"/>
    </source>
</evidence>
<evidence type="ECO:0008006" key="4">
    <source>
        <dbReference type="Google" id="ProtNLM"/>
    </source>
</evidence>
<dbReference type="PANTHER" id="PTHR33223:SF11">
    <property type="entry name" value="ELEMENT PROTEIN, PUTATIVE-RELATED"/>
    <property type="match status" value="1"/>
</dbReference>
<evidence type="ECO:0000256" key="1">
    <source>
        <dbReference type="SAM" id="MobiDB-lite"/>
    </source>
</evidence>
<name>A0ABQ5H7L4_9ASTR</name>
<organism evidence="2 3">
    <name type="scientific">Tanacetum coccineum</name>
    <dbReference type="NCBI Taxonomy" id="301880"/>
    <lineage>
        <taxon>Eukaryota</taxon>
        <taxon>Viridiplantae</taxon>
        <taxon>Streptophyta</taxon>
        <taxon>Embryophyta</taxon>
        <taxon>Tracheophyta</taxon>
        <taxon>Spermatophyta</taxon>
        <taxon>Magnoliopsida</taxon>
        <taxon>eudicotyledons</taxon>
        <taxon>Gunneridae</taxon>
        <taxon>Pentapetalae</taxon>
        <taxon>asterids</taxon>
        <taxon>campanulids</taxon>
        <taxon>Asterales</taxon>
        <taxon>Asteraceae</taxon>
        <taxon>Asteroideae</taxon>
        <taxon>Anthemideae</taxon>
        <taxon>Anthemidinae</taxon>
        <taxon>Tanacetum</taxon>
    </lineage>
</organism>